<dbReference type="Proteomes" id="UP000441399">
    <property type="component" value="Unassembled WGS sequence"/>
</dbReference>
<evidence type="ECO:0000256" key="1">
    <source>
        <dbReference type="ARBA" id="ARBA00023002"/>
    </source>
</evidence>
<name>A0A5S9N2D2_9GAMM</name>
<dbReference type="SUPFAM" id="SSF56645">
    <property type="entry name" value="Acyl-CoA dehydrogenase NM domain-like"/>
    <property type="match status" value="1"/>
</dbReference>
<dbReference type="EMBL" id="CACSIO010000001">
    <property type="protein sequence ID" value="CAA0083380.1"/>
    <property type="molecule type" value="Genomic_DNA"/>
</dbReference>
<dbReference type="Proteomes" id="UP000434580">
    <property type="component" value="Unassembled WGS sequence"/>
</dbReference>
<dbReference type="GO" id="GO:0033539">
    <property type="term" value="P:fatty acid beta-oxidation using acyl-CoA dehydrogenase"/>
    <property type="evidence" value="ECO:0007669"/>
    <property type="project" value="TreeGrafter"/>
</dbReference>
<accession>A0A5S9N2D2</accession>
<dbReference type="Pfam" id="PF02771">
    <property type="entry name" value="Acyl-CoA_dh_N"/>
    <property type="match status" value="1"/>
</dbReference>
<dbReference type="InterPro" id="IPR036250">
    <property type="entry name" value="AcylCo_DH-like_C"/>
</dbReference>
<sequence>MSPENLQLAQTLVERAEAMIPTLKERAPEAAAQGQVHSETVQEMADAGFFRIVQPKRWGGYELDPQVFFDVQMTLAQGDMSVAWILGVIAIHNWQLALFDDRAAQDVWGENDATLISSSYMPVGKVEHVEGGLKLSGRWGFSSGSEHCEWVFLGAIVPPKEGDPAGPPDMRTFLIPRSDYRIEENWDVLGLKATGSNDIVVEGAFVPEYRTHKAGDGFAMQSPGNAVNEAPLFKIPFGQIFVRAVSSGAIGALEGAVNSFIDVAKARVGVNDGKKASGDPDVQFAIAKAQSIVDELKLVLNRNFDRLMEQARGEGEPLSMDERIKMRNDSAAVVQRCIEGVDLMFNSCGGGGIFHSHPVSKYFLDIHAGRAHVANQPGKYARNLGGVQLGEPNGDFFL</sequence>
<dbReference type="InterPro" id="IPR013786">
    <property type="entry name" value="AcylCoA_DH/ox_N"/>
</dbReference>
<evidence type="ECO:0000259" key="3">
    <source>
        <dbReference type="Pfam" id="PF02771"/>
    </source>
</evidence>
<dbReference type="Pfam" id="PF08028">
    <property type="entry name" value="Acyl-CoA_dh_2"/>
    <property type="match status" value="1"/>
</dbReference>
<feature type="domain" description="Acyl-CoA dehydrogenase/oxidase N-terminal" evidence="3">
    <location>
        <begin position="6"/>
        <end position="94"/>
    </location>
</feature>
<dbReference type="OrthoDB" id="7316074at2"/>
<gene>
    <name evidence="5" type="primary">hsaA_1</name>
    <name evidence="6" type="synonym">hsaA_3</name>
    <name evidence="6" type="ORF">DPBNPPHM_03751</name>
    <name evidence="5" type="ORF">OPDIPICF_00526</name>
</gene>
<keyword evidence="8" id="KW-1185">Reference proteome</keyword>
<dbReference type="PANTHER" id="PTHR48083">
    <property type="entry name" value="MEDIUM-CHAIN SPECIFIC ACYL-COA DEHYDROGENASE, MITOCHONDRIAL-RELATED"/>
    <property type="match status" value="1"/>
</dbReference>
<dbReference type="Gene3D" id="1.20.140.10">
    <property type="entry name" value="Butyryl-CoA Dehydrogenase, subunit A, domain 3"/>
    <property type="match status" value="1"/>
</dbReference>
<dbReference type="AlphaFoldDB" id="A0A5S9N2D2"/>
<dbReference type="InterPro" id="IPR050741">
    <property type="entry name" value="Acyl-CoA_dehydrogenase"/>
</dbReference>
<evidence type="ECO:0000259" key="4">
    <source>
        <dbReference type="Pfam" id="PF08028"/>
    </source>
</evidence>
<keyword evidence="5" id="KW-0503">Monooxygenase</keyword>
<feature type="domain" description="Acyl-CoA dehydrogenase C-terminal" evidence="4">
    <location>
        <begin position="247"/>
        <end position="376"/>
    </location>
</feature>
<dbReference type="PIRSF" id="PIRSF016578">
    <property type="entry name" value="HsaA"/>
    <property type="match status" value="1"/>
</dbReference>
<keyword evidence="1 5" id="KW-0560">Oxidoreductase</keyword>
<dbReference type="Gene3D" id="2.40.110.10">
    <property type="entry name" value="Butyryl-CoA Dehydrogenase, subunit A, domain 2"/>
    <property type="match status" value="1"/>
</dbReference>
<dbReference type="GO" id="GO:0036383">
    <property type="term" value="F:3-hydroxy-9,10-secoandrosta-1,3,5(10)-triene-9,17-dione monooxygenase activity"/>
    <property type="evidence" value="ECO:0007669"/>
    <property type="project" value="UniProtKB-EC"/>
</dbReference>
<dbReference type="GO" id="GO:0003995">
    <property type="term" value="F:acyl-CoA dehydrogenase activity"/>
    <property type="evidence" value="ECO:0007669"/>
    <property type="project" value="TreeGrafter"/>
</dbReference>
<dbReference type="InterPro" id="IPR013107">
    <property type="entry name" value="Acyl-CoA_DH_C"/>
</dbReference>
<dbReference type="InterPro" id="IPR046373">
    <property type="entry name" value="Acyl-CoA_Oxase/DH_mid-dom_sf"/>
</dbReference>
<dbReference type="EC" id="1.14.14.12" evidence="5"/>
<comment type="similarity">
    <text evidence="2">Belongs to the HpaH/HsaA monooxygenase family.</text>
</comment>
<protein>
    <submittedName>
        <fullName evidence="5">Flavin-dependent monooxygenase, oxygenase subunit HsaA</fullName>
        <ecNumber evidence="5">1.14.14.12</ecNumber>
    </submittedName>
</protein>
<dbReference type="GO" id="GO:0005737">
    <property type="term" value="C:cytoplasm"/>
    <property type="evidence" value="ECO:0007669"/>
    <property type="project" value="TreeGrafter"/>
</dbReference>
<evidence type="ECO:0000313" key="8">
    <source>
        <dbReference type="Proteomes" id="UP000441399"/>
    </source>
</evidence>
<evidence type="ECO:0000313" key="7">
    <source>
        <dbReference type="Proteomes" id="UP000434580"/>
    </source>
</evidence>
<evidence type="ECO:0000313" key="6">
    <source>
        <dbReference type="EMBL" id="CAA0100100.1"/>
    </source>
</evidence>
<proteinExistence type="inferred from homology"/>
<dbReference type="GO" id="GO:0050660">
    <property type="term" value="F:flavin adenine dinucleotide binding"/>
    <property type="evidence" value="ECO:0007669"/>
    <property type="project" value="InterPro"/>
</dbReference>
<organism evidence="5 8">
    <name type="scientific">BD1-7 clade bacterium</name>
    <dbReference type="NCBI Taxonomy" id="2029982"/>
    <lineage>
        <taxon>Bacteria</taxon>
        <taxon>Pseudomonadati</taxon>
        <taxon>Pseudomonadota</taxon>
        <taxon>Gammaproteobacteria</taxon>
        <taxon>Cellvibrionales</taxon>
        <taxon>Spongiibacteraceae</taxon>
        <taxon>BD1-7 clade</taxon>
    </lineage>
</organism>
<dbReference type="InterPro" id="IPR009100">
    <property type="entry name" value="AcylCoA_DH/oxidase_NM_dom_sf"/>
</dbReference>
<dbReference type="InterPro" id="IPR037069">
    <property type="entry name" value="AcylCoA_DH/ox_N_sf"/>
</dbReference>
<evidence type="ECO:0000256" key="2">
    <source>
        <dbReference type="ARBA" id="ARBA00049661"/>
    </source>
</evidence>
<dbReference type="PANTHER" id="PTHR48083:SF19">
    <property type="entry name" value="FLAVIN-DEPENDENT MONOOXYGENASE, OXYGENASE SUBUNIT HSAA"/>
    <property type="match status" value="1"/>
</dbReference>
<evidence type="ECO:0000313" key="5">
    <source>
        <dbReference type="EMBL" id="CAA0083380.1"/>
    </source>
</evidence>
<reference evidence="7 8" key="1">
    <citation type="submission" date="2019-11" db="EMBL/GenBank/DDBJ databases">
        <authorList>
            <person name="Holert J."/>
        </authorList>
    </citation>
    <scope>NUCLEOTIDE SEQUENCE [LARGE SCALE GENOMIC DNA]</scope>
    <source>
        <strain evidence="6">BC5_2</strain>
        <strain evidence="5">SB11_3</strain>
    </source>
</reference>
<dbReference type="SUPFAM" id="SSF47203">
    <property type="entry name" value="Acyl-CoA dehydrogenase C-terminal domain-like"/>
    <property type="match status" value="1"/>
</dbReference>
<dbReference type="Gene3D" id="1.10.540.10">
    <property type="entry name" value="Acyl-CoA dehydrogenase/oxidase, N-terminal domain"/>
    <property type="match status" value="1"/>
</dbReference>
<dbReference type="EMBL" id="CACSII010000008">
    <property type="protein sequence ID" value="CAA0100100.1"/>
    <property type="molecule type" value="Genomic_DNA"/>
</dbReference>